<evidence type="ECO:0000256" key="4">
    <source>
        <dbReference type="ARBA" id="ARBA00023004"/>
    </source>
</evidence>
<dbReference type="InterPro" id="IPR036922">
    <property type="entry name" value="Rieske_2Fe-2S_sf"/>
</dbReference>
<evidence type="ECO:0000256" key="2">
    <source>
        <dbReference type="ARBA" id="ARBA00022723"/>
    </source>
</evidence>
<dbReference type="EMBL" id="LR536451">
    <property type="protein sequence ID" value="VFU16590.1"/>
    <property type="molecule type" value="Genomic_DNA"/>
</dbReference>
<dbReference type="SUPFAM" id="SSF50022">
    <property type="entry name" value="ISP domain"/>
    <property type="match status" value="1"/>
</dbReference>
<dbReference type="Gene3D" id="3.90.380.10">
    <property type="entry name" value="Naphthalene 1,2-dioxygenase Alpha Subunit, Chain A, domain 1"/>
    <property type="match status" value="1"/>
</dbReference>
<dbReference type="InterPro" id="IPR050584">
    <property type="entry name" value="Cholesterol_7-desaturase"/>
</dbReference>
<dbReference type="Pfam" id="PF00355">
    <property type="entry name" value="Rieske"/>
    <property type="match status" value="1"/>
</dbReference>
<dbReference type="Gene3D" id="2.102.10.10">
    <property type="entry name" value="Rieske [2Fe-2S] iron-sulphur domain"/>
    <property type="match status" value="1"/>
</dbReference>
<keyword evidence="5" id="KW-0411">Iron-sulfur</keyword>
<keyword evidence="4" id="KW-0408">Iron</keyword>
<dbReference type="Proteomes" id="UP000294360">
    <property type="component" value="Plasmid 2"/>
</dbReference>
<evidence type="ECO:0000313" key="7">
    <source>
        <dbReference type="EMBL" id="VFU16590.1"/>
    </source>
</evidence>
<dbReference type="SUPFAM" id="SSF55961">
    <property type="entry name" value="Bet v1-like"/>
    <property type="match status" value="1"/>
</dbReference>
<keyword evidence="1" id="KW-0001">2Fe-2S</keyword>
<proteinExistence type="predicted"/>
<dbReference type="PANTHER" id="PTHR21266:SF60">
    <property type="entry name" value="3-KETOSTEROID-9-ALPHA-MONOOXYGENASE, OXYGENASE COMPONENT"/>
    <property type="match status" value="1"/>
</dbReference>
<geneLocation type="plasmid" evidence="7 8">
    <name>2</name>
</geneLocation>
<name>A0A4V6INB2_METTU</name>
<dbReference type="PROSITE" id="PS51296">
    <property type="entry name" value="RIESKE"/>
    <property type="match status" value="1"/>
</dbReference>
<dbReference type="KEGG" id="mtun:MTUNDRAET4_0239.1"/>
<protein>
    <recommendedName>
        <fullName evidence="6">Rieske domain-containing protein</fullName>
    </recommendedName>
</protein>
<sequence>MNYLRNAWYVAAAAAEVVREPFRRIILEEPIVLYRLESGEPAALFDRCPHRFAPLSRGRQIGDDLQCIYHGLRFDKAGVCVLNPHGSKSIPQTARVKSYPLYEKYGYVWIWPGDPARADPSLIPEFDFLEDKKSFRTVSGYLTIDANYQLVVDNLLDLSHVEFLHPMFARKEGVDSHRTEFSQEGNAIYSRRLKSNSSLNDFARLFWTSPSEKGDGRANMRWTPPSLLYFDLGVTEVGAPVAEGVCTPAAHLLTPETPYRTHYFWSQGRNRKLDDEKLDEILHNSVHRVFTYEDKPIIEAQQEEMGEQTDLIAMRPVLLEPDIPGIRARRVLGQLIDEEEQASATPRKSA</sequence>
<evidence type="ECO:0000256" key="1">
    <source>
        <dbReference type="ARBA" id="ARBA00022714"/>
    </source>
</evidence>
<keyword evidence="3" id="KW-0560">Oxidoreductase</keyword>
<reference evidence="7 8" key="1">
    <citation type="submission" date="2019-03" db="EMBL/GenBank/DDBJ databases">
        <authorList>
            <person name="Kox A.R. M."/>
        </authorList>
    </citation>
    <scope>NUCLEOTIDE SEQUENCE [LARGE SCALE GENOMIC DNA]</scope>
    <source>
        <strain evidence="7">MTUNDRAET4 annotated genome</strain>
        <plasmid evidence="8">2</plasmid>
    </source>
</reference>
<accession>A0A4V6INB2</accession>
<dbReference type="PANTHER" id="PTHR21266">
    <property type="entry name" value="IRON-SULFUR DOMAIN CONTAINING PROTEIN"/>
    <property type="match status" value="1"/>
</dbReference>
<keyword evidence="7" id="KW-0614">Plasmid</keyword>
<evidence type="ECO:0000256" key="5">
    <source>
        <dbReference type="ARBA" id="ARBA00023014"/>
    </source>
</evidence>
<dbReference type="GO" id="GO:0016491">
    <property type="term" value="F:oxidoreductase activity"/>
    <property type="evidence" value="ECO:0007669"/>
    <property type="project" value="UniProtKB-KW"/>
</dbReference>
<dbReference type="GO" id="GO:0051537">
    <property type="term" value="F:2 iron, 2 sulfur cluster binding"/>
    <property type="evidence" value="ECO:0007669"/>
    <property type="project" value="UniProtKB-KW"/>
</dbReference>
<keyword evidence="2" id="KW-0479">Metal-binding</keyword>
<dbReference type="OrthoDB" id="9800776at2"/>
<dbReference type="InterPro" id="IPR044043">
    <property type="entry name" value="VanA_C_cat"/>
</dbReference>
<organism evidence="7 8">
    <name type="scientific">Methylocella tundrae</name>
    <dbReference type="NCBI Taxonomy" id="227605"/>
    <lineage>
        <taxon>Bacteria</taxon>
        <taxon>Pseudomonadati</taxon>
        <taxon>Pseudomonadota</taxon>
        <taxon>Alphaproteobacteria</taxon>
        <taxon>Hyphomicrobiales</taxon>
        <taxon>Beijerinckiaceae</taxon>
        <taxon>Methylocella</taxon>
    </lineage>
</organism>
<dbReference type="InterPro" id="IPR017941">
    <property type="entry name" value="Rieske_2Fe-2S"/>
</dbReference>
<feature type="domain" description="Rieske" evidence="6">
    <location>
        <begin position="8"/>
        <end position="110"/>
    </location>
</feature>
<dbReference type="AlphaFoldDB" id="A0A4V6INB2"/>
<evidence type="ECO:0000259" key="6">
    <source>
        <dbReference type="PROSITE" id="PS51296"/>
    </source>
</evidence>
<dbReference type="GO" id="GO:0046872">
    <property type="term" value="F:metal ion binding"/>
    <property type="evidence" value="ECO:0007669"/>
    <property type="project" value="UniProtKB-KW"/>
</dbReference>
<gene>
    <name evidence="7" type="ORF">MTUNDRAET4_0239</name>
</gene>
<evidence type="ECO:0000313" key="8">
    <source>
        <dbReference type="Proteomes" id="UP000294360"/>
    </source>
</evidence>
<evidence type="ECO:0000256" key="3">
    <source>
        <dbReference type="ARBA" id="ARBA00023002"/>
    </source>
</evidence>
<dbReference type="Pfam" id="PF19112">
    <property type="entry name" value="VanA_C"/>
    <property type="match status" value="1"/>
</dbReference>
<dbReference type="RefSeq" id="WP_134493021.1">
    <property type="nucleotide sequence ID" value="NZ_CP139088.1"/>
</dbReference>